<dbReference type="PANTHER" id="PTHR16771:SF0">
    <property type="entry name" value="26S PROTEASOME COMPLEX SUBUNIT SEM1"/>
    <property type="match status" value="1"/>
</dbReference>
<dbReference type="Pfam" id="PF05160">
    <property type="entry name" value="DSS1_SEM1"/>
    <property type="match status" value="1"/>
</dbReference>
<protein>
    <recommendedName>
        <fullName evidence="2">26S proteasome complex subunit SEM1</fullName>
    </recommendedName>
</protein>
<dbReference type="GO" id="GO:0043248">
    <property type="term" value="P:proteasome assembly"/>
    <property type="evidence" value="ECO:0007669"/>
    <property type="project" value="UniProtKB-UniRule"/>
</dbReference>
<dbReference type="PANTHER" id="PTHR16771">
    <property type="entry name" value="26 PROTEASOME COMPLEX SUBUNIT DSS1"/>
    <property type="match status" value="1"/>
</dbReference>
<dbReference type="Proteomes" id="UP000199727">
    <property type="component" value="Unassembled WGS sequence"/>
</dbReference>
<comment type="function">
    <text evidence="2">Component of the 26S proteasome, a multiprotein complex involved in the ATP-dependent degradation of ubiquitinated proteins.</text>
</comment>
<keyword evidence="2 4" id="KW-0647">Proteasome</keyword>
<keyword evidence="2" id="KW-0539">Nucleus</keyword>
<dbReference type="EMBL" id="AMKT01000101">
    <property type="protein sequence ID" value="OXG10782.1"/>
    <property type="molecule type" value="Genomic_DNA"/>
</dbReference>
<gene>
    <name evidence="4" type="ORF">C361_06817</name>
</gene>
<feature type="region of interest" description="Disordered" evidence="3">
    <location>
        <begin position="1"/>
        <end position="79"/>
    </location>
</feature>
<dbReference type="GO" id="GO:0008541">
    <property type="term" value="C:proteasome regulatory particle, lid subcomplex"/>
    <property type="evidence" value="ECO:0007669"/>
    <property type="project" value="UniProtKB-UniRule"/>
</dbReference>
<feature type="compositionally biased region" description="Acidic residues" evidence="3">
    <location>
        <begin position="70"/>
        <end position="79"/>
    </location>
</feature>
<comment type="subcellular location">
    <subcellularLocation>
        <location evidence="2">Nucleus</location>
    </subcellularLocation>
</comment>
<sequence>MSEQKNLTEKKEEATAGSSTTNVQPDKKPLPKLGALEDDDEFEDFPATDYEGNIQDSLKKAAAGPSDSDNLWEDNWDDDDVDDDFTKQLRTAIQERANAAADETMKE</sequence>
<reference evidence="4 5" key="1">
    <citation type="submission" date="2017-06" db="EMBL/GenBank/DDBJ databases">
        <title>Global population genomics of the pathogenic fungus Cryptococcus neoformans var. grubii.</title>
        <authorList>
            <person name="Cuomo C."/>
            <person name="Litvintseva A."/>
            <person name="Chen Y."/>
            <person name="Young S."/>
            <person name="Zeng Q."/>
            <person name="Chapman S."/>
            <person name="Gujja S."/>
            <person name="Saif S."/>
            <person name="Birren B."/>
        </authorList>
    </citation>
    <scope>NUCLEOTIDE SEQUENCE [LARGE SCALE GENOMIC DNA]</scope>
    <source>
        <strain evidence="4 5">Tu259-1</strain>
    </source>
</reference>
<name>A0A854Q8D7_CRYNE</name>
<evidence type="ECO:0000256" key="2">
    <source>
        <dbReference type="RuleBase" id="RU369057"/>
    </source>
</evidence>
<dbReference type="InterPro" id="IPR007834">
    <property type="entry name" value="DSS1_SEM1"/>
</dbReference>
<dbReference type="OrthoDB" id="5586203at2759"/>
<dbReference type="GO" id="GO:0006406">
    <property type="term" value="P:mRNA export from nucleus"/>
    <property type="evidence" value="ECO:0007669"/>
    <property type="project" value="UniProtKB-UniRule"/>
</dbReference>
<dbReference type="GO" id="GO:0000724">
    <property type="term" value="P:double-strand break repair via homologous recombination"/>
    <property type="evidence" value="ECO:0007669"/>
    <property type="project" value="TreeGrafter"/>
</dbReference>
<comment type="caution">
    <text evidence="4">The sequence shown here is derived from an EMBL/GenBank/DDBJ whole genome shotgun (WGS) entry which is preliminary data.</text>
</comment>
<dbReference type="AlphaFoldDB" id="A0A854Q8D7"/>
<comment type="similarity">
    <text evidence="1 2">Belongs to the DSS1/SEM1 family.</text>
</comment>
<evidence type="ECO:0000313" key="5">
    <source>
        <dbReference type="Proteomes" id="UP000199727"/>
    </source>
</evidence>
<feature type="compositionally biased region" description="Basic and acidic residues" evidence="3">
    <location>
        <begin position="1"/>
        <end position="14"/>
    </location>
</feature>
<evidence type="ECO:0000313" key="4">
    <source>
        <dbReference type="EMBL" id="OXG10782.1"/>
    </source>
</evidence>
<dbReference type="SMART" id="SM01385">
    <property type="entry name" value="DSS1_SEM1"/>
    <property type="match status" value="1"/>
</dbReference>
<feature type="compositionally biased region" description="Acidic residues" evidence="3">
    <location>
        <begin position="36"/>
        <end position="46"/>
    </location>
</feature>
<accession>A0A854Q8D7</accession>
<proteinExistence type="inferred from homology"/>
<dbReference type="GO" id="GO:0005634">
    <property type="term" value="C:nucleus"/>
    <property type="evidence" value="ECO:0007669"/>
    <property type="project" value="UniProtKB-SubCell"/>
</dbReference>
<evidence type="ECO:0000256" key="1">
    <source>
        <dbReference type="ARBA" id="ARBA00034491"/>
    </source>
</evidence>
<evidence type="ECO:0000256" key="3">
    <source>
        <dbReference type="SAM" id="MobiDB-lite"/>
    </source>
</evidence>
<organism evidence="4 5">
    <name type="scientific">Cryptococcus neoformans Tu259-1</name>
    <dbReference type="NCBI Taxonomy" id="1230072"/>
    <lineage>
        <taxon>Eukaryota</taxon>
        <taxon>Fungi</taxon>
        <taxon>Dikarya</taxon>
        <taxon>Basidiomycota</taxon>
        <taxon>Agaricomycotina</taxon>
        <taxon>Tremellomycetes</taxon>
        <taxon>Tremellales</taxon>
        <taxon>Cryptococcaceae</taxon>
        <taxon>Cryptococcus</taxon>
        <taxon>Cryptococcus neoformans species complex</taxon>
    </lineage>
</organism>